<reference evidence="2 3" key="1">
    <citation type="submission" date="2017-05" db="EMBL/GenBank/DDBJ databases">
        <title>The Genome Sequence of Enterococcus faecium 2D5_DIV0622.</title>
        <authorList>
            <consortium name="The Broad Institute Genomics Platform"/>
            <consortium name="The Broad Institute Genomic Center for Infectious Diseases"/>
            <person name="Earl A."/>
            <person name="Manson A."/>
            <person name="Schwartman J."/>
            <person name="Gilmore M."/>
            <person name="Abouelleil A."/>
            <person name="Cao P."/>
            <person name="Chapman S."/>
            <person name="Cusick C."/>
            <person name="Shea T."/>
            <person name="Young S."/>
            <person name="Neafsey D."/>
            <person name="Nusbaum C."/>
            <person name="Birren B."/>
        </authorList>
    </citation>
    <scope>NUCLEOTIDE SEQUENCE [LARGE SCALE GENOMIC DNA]</scope>
    <source>
        <strain evidence="2 3">2D5_DIV0622</strain>
    </source>
</reference>
<dbReference type="GO" id="GO:0003700">
    <property type="term" value="F:DNA-binding transcription factor activity"/>
    <property type="evidence" value="ECO:0007669"/>
    <property type="project" value="InterPro"/>
</dbReference>
<dbReference type="InterPro" id="IPR039422">
    <property type="entry name" value="MarR/SlyA-like"/>
</dbReference>
<proteinExistence type="predicted"/>
<feature type="domain" description="HTH marR-type" evidence="1">
    <location>
        <begin position="1"/>
        <end position="136"/>
    </location>
</feature>
<protein>
    <recommendedName>
        <fullName evidence="1">HTH marR-type domain-containing protein</fullName>
    </recommendedName>
</protein>
<evidence type="ECO:0000313" key="2">
    <source>
        <dbReference type="EMBL" id="OUZ18128.1"/>
    </source>
</evidence>
<dbReference type="PANTHER" id="PTHR33164">
    <property type="entry name" value="TRANSCRIPTIONAL REGULATOR, MARR FAMILY"/>
    <property type="match status" value="1"/>
</dbReference>
<sequence>MKKLPLAVLVWLRMARLTARMNQQSNEFLQQDGLTAAQFEVLVLIERYQPISQQQLANQLTVTQGGISRLLQRMQQAGLIEKKACGKEKHIFLSTLGQEKLSQVYDKQITNQAQMFDSLSKDELQTLFQLLTKLSQEKIDRSDE</sequence>
<gene>
    <name evidence="2" type="ORF">A5869_001610</name>
</gene>
<dbReference type="SUPFAM" id="SSF46785">
    <property type="entry name" value="Winged helix' DNA-binding domain"/>
    <property type="match status" value="1"/>
</dbReference>
<dbReference type="InterPro" id="IPR000835">
    <property type="entry name" value="HTH_MarR-typ"/>
</dbReference>
<evidence type="ECO:0000259" key="1">
    <source>
        <dbReference type="PROSITE" id="PS50995"/>
    </source>
</evidence>
<dbReference type="Gene3D" id="1.10.10.10">
    <property type="entry name" value="Winged helix-like DNA-binding domain superfamily/Winged helix DNA-binding domain"/>
    <property type="match status" value="1"/>
</dbReference>
<dbReference type="RefSeq" id="WP_256968826.1">
    <property type="nucleotide sequence ID" value="NZ_JAZKJQ010000003.1"/>
</dbReference>
<organism evidence="2 3">
    <name type="scientific">Enterococcus cecorum</name>
    <dbReference type="NCBI Taxonomy" id="44008"/>
    <lineage>
        <taxon>Bacteria</taxon>
        <taxon>Bacillati</taxon>
        <taxon>Bacillota</taxon>
        <taxon>Bacilli</taxon>
        <taxon>Lactobacillales</taxon>
        <taxon>Enterococcaceae</taxon>
        <taxon>Enterococcus</taxon>
    </lineage>
</organism>
<dbReference type="SMART" id="SM00347">
    <property type="entry name" value="HTH_MARR"/>
    <property type="match status" value="1"/>
</dbReference>
<dbReference type="PRINTS" id="PR00598">
    <property type="entry name" value="HTHMARR"/>
</dbReference>
<dbReference type="Pfam" id="PF01047">
    <property type="entry name" value="MarR"/>
    <property type="match status" value="1"/>
</dbReference>
<comment type="caution">
    <text evidence="2">The sequence shown here is derived from an EMBL/GenBank/DDBJ whole genome shotgun (WGS) entry which is preliminary data.</text>
</comment>
<dbReference type="GO" id="GO:0006950">
    <property type="term" value="P:response to stress"/>
    <property type="evidence" value="ECO:0007669"/>
    <property type="project" value="TreeGrafter"/>
</dbReference>
<name>A0A200HZF8_9ENTE</name>
<accession>A0A200HZF8</accession>
<dbReference type="InterPro" id="IPR036390">
    <property type="entry name" value="WH_DNA-bd_sf"/>
</dbReference>
<dbReference type="EMBL" id="NIBL01000002">
    <property type="protein sequence ID" value="OUZ18128.1"/>
    <property type="molecule type" value="Genomic_DNA"/>
</dbReference>
<dbReference type="Proteomes" id="UP000196503">
    <property type="component" value="Unassembled WGS sequence"/>
</dbReference>
<dbReference type="AlphaFoldDB" id="A0A200HZF8"/>
<dbReference type="PROSITE" id="PS50995">
    <property type="entry name" value="HTH_MARR_2"/>
    <property type="match status" value="1"/>
</dbReference>
<evidence type="ECO:0000313" key="3">
    <source>
        <dbReference type="Proteomes" id="UP000196503"/>
    </source>
</evidence>
<dbReference type="InterPro" id="IPR036388">
    <property type="entry name" value="WH-like_DNA-bd_sf"/>
</dbReference>
<dbReference type="PANTHER" id="PTHR33164:SF85">
    <property type="entry name" value="TRANSCRIPTIONAL REGULATOR, MARR FAMILY"/>
    <property type="match status" value="1"/>
</dbReference>